<name>Q11EC1_CHESB</name>
<dbReference type="eggNOG" id="COG0438">
    <property type="taxonomic scope" value="Bacteria"/>
</dbReference>
<dbReference type="CAZy" id="GT4">
    <property type="family name" value="Glycosyltransferase Family 4"/>
</dbReference>
<dbReference type="Pfam" id="PF13439">
    <property type="entry name" value="Glyco_transf_4"/>
    <property type="match status" value="1"/>
</dbReference>
<dbReference type="PANTHER" id="PTHR45947">
    <property type="entry name" value="SULFOQUINOVOSYL TRANSFERASE SQD2"/>
    <property type="match status" value="1"/>
</dbReference>
<dbReference type="InterPro" id="IPR028098">
    <property type="entry name" value="Glyco_trans_4-like_N"/>
</dbReference>
<reference evidence="3" key="1">
    <citation type="submission" date="2006-06" db="EMBL/GenBank/DDBJ databases">
        <title>Complete sequence of chromosome of Chelativorans sp. BNC1.</title>
        <authorList>
            <consortium name="US DOE Joint Genome Institute"/>
            <person name="Copeland A."/>
            <person name="Lucas S."/>
            <person name="Lapidus A."/>
            <person name="Barry K."/>
            <person name="Detter J.C."/>
            <person name="Glavina del Rio T."/>
            <person name="Hammon N."/>
            <person name="Israni S."/>
            <person name="Dalin E."/>
            <person name="Tice H."/>
            <person name="Pitluck S."/>
            <person name="Chertkov O."/>
            <person name="Brettin T."/>
            <person name="Bruce D."/>
            <person name="Han C."/>
            <person name="Tapia R."/>
            <person name="Gilna P."/>
            <person name="Schmutz J."/>
            <person name="Larimer F."/>
            <person name="Land M."/>
            <person name="Hauser L."/>
            <person name="Kyrpides N."/>
            <person name="Mikhailova N."/>
            <person name="Richardson P."/>
        </authorList>
    </citation>
    <scope>NUCLEOTIDE SEQUENCE</scope>
    <source>
        <strain evidence="3">BNC1</strain>
    </source>
</reference>
<protein>
    <submittedName>
        <fullName evidence="3">Glycosyl transferase, group 1</fullName>
    </submittedName>
</protein>
<dbReference type="InterPro" id="IPR050194">
    <property type="entry name" value="Glycosyltransferase_grp1"/>
</dbReference>
<keyword evidence="3" id="KW-0808">Transferase</keyword>
<dbReference type="STRING" id="266779.Meso_2878"/>
<accession>Q11EC1</accession>
<dbReference type="HOGENOM" id="CLU_009583_2_2_5"/>
<proteinExistence type="predicted"/>
<dbReference type="EMBL" id="CP000390">
    <property type="protein sequence ID" value="ABG64254.1"/>
    <property type="molecule type" value="Genomic_DNA"/>
</dbReference>
<dbReference type="AlphaFoldDB" id="Q11EC1"/>
<feature type="domain" description="Glycosyl transferase family 1" evidence="1">
    <location>
        <begin position="188"/>
        <end position="329"/>
    </location>
</feature>
<dbReference type="Gene3D" id="3.40.50.2000">
    <property type="entry name" value="Glycogen Phosphorylase B"/>
    <property type="match status" value="2"/>
</dbReference>
<gene>
    <name evidence="3" type="ordered locus">Meso_2878</name>
</gene>
<evidence type="ECO:0000313" key="3">
    <source>
        <dbReference type="EMBL" id="ABG64254.1"/>
    </source>
</evidence>
<dbReference type="CDD" id="cd03801">
    <property type="entry name" value="GT4_PimA-like"/>
    <property type="match status" value="1"/>
</dbReference>
<dbReference type="Pfam" id="PF00534">
    <property type="entry name" value="Glycos_transf_1"/>
    <property type="match status" value="1"/>
</dbReference>
<organism evidence="3">
    <name type="scientific">Chelativorans sp. (strain BNC1)</name>
    <dbReference type="NCBI Taxonomy" id="266779"/>
    <lineage>
        <taxon>Bacteria</taxon>
        <taxon>Pseudomonadati</taxon>
        <taxon>Pseudomonadota</taxon>
        <taxon>Alphaproteobacteria</taxon>
        <taxon>Hyphomicrobiales</taxon>
        <taxon>Phyllobacteriaceae</taxon>
        <taxon>Chelativorans</taxon>
    </lineage>
</organism>
<feature type="domain" description="Glycosyltransferase subfamily 4-like N-terminal" evidence="2">
    <location>
        <begin position="12"/>
        <end position="169"/>
    </location>
</feature>
<sequence length="367" mass="40681">MLGLRGIPNVQGGVERHVEILGQELTRLGWEVTVIGRREYLKEKKPVVWDGIRVVPLWSPRRVAFEAAVHTFLGVLYSAFRRPDILHIHAIGPSLMVPLARLLGLKVVVTHHGFDYDRQKWGAFAKRMLRLGEAFGMKFANRRIAVAAGVAHTMQLQYDVPVSFIPNGVAIHASEGGTEALEHFGLTRRNYILTVARLVPEKRQTDLIEAFARLKPNTCKLVIVGGSDFATPYSKEVEKRARQVPGVVMTGFQSGGNLAALFSNAALFILPSSHEGMPIALLEALGYGLPVLASDIPANLEVGLPPEDYFPLGNIDALAAAIERKLAELYLPEEGRQRARRIEEQYGWSSIAERTAVVYRSLFPHQQ</sequence>
<dbReference type="GO" id="GO:0016757">
    <property type="term" value="F:glycosyltransferase activity"/>
    <property type="evidence" value="ECO:0007669"/>
    <property type="project" value="InterPro"/>
</dbReference>
<evidence type="ECO:0000259" key="2">
    <source>
        <dbReference type="Pfam" id="PF13439"/>
    </source>
</evidence>
<dbReference type="PANTHER" id="PTHR45947:SF3">
    <property type="entry name" value="SULFOQUINOVOSYL TRANSFERASE SQD2"/>
    <property type="match status" value="1"/>
</dbReference>
<dbReference type="InterPro" id="IPR001296">
    <property type="entry name" value="Glyco_trans_1"/>
</dbReference>
<dbReference type="KEGG" id="mes:Meso_2878"/>
<evidence type="ECO:0000259" key="1">
    <source>
        <dbReference type="Pfam" id="PF00534"/>
    </source>
</evidence>
<dbReference type="SUPFAM" id="SSF53756">
    <property type="entry name" value="UDP-Glycosyltransferase/glycogen phosphorylase"/>
    <property type="match status" value="1"/>
</dbReference>